<evidence type="ECO:0000256" key="1">
    <source>
        <dbReference type="SAM" id="Phobius"/>
    </source>
</evidence>
<comment type="caution">
    <text evidence="2">The sequence shown here is derived from an EMBL/GenBank/DDBJ whole genome shotgun (WGS) entry which is preliminary data.</text>
</comment>
<protein>
    <recommendedName>
        <fullName evidence="4">Pilus assembly protein TadE</fullName>
    </recommendedName>
</protein>
<keyword evidence="3" id="KW-1185">Reference proteome</keyword>
<keyword evidence="1" id="KW-0472">Membrane</keyword>
<feature type="transmembrane region" description="Helical" evidence="1">
    <location>
        <begin position="20"/>
        <end position="39"/>
    </location>
</feature>
<keyword evidence="1" id="KW-0812">Transmembrane</keyword>
<proteinExistence type="predicted"/>
<dbReference type="Proteomes" id="UP001203761">
    <property type="component" value="Unassembled WGS sequence"/>
</dbReference>
<sequence length="153" mass="16002">MKRLQATVRGAAAQERGSALIEFVVLAVVLLIPCLYLVITLGSVQSAVFAADVLARDAARIHATQSDPVQADARVQRLQSQLLEDYGLDPDQSLEVLCSASPCATPGGQVTVSVSISVPIPGLGPLLGEGGPFRVRSSHLVEVDQFRASGGAR</sequence>
<accession>A0ABT0R1V1</accession>
<organism evidence="2 3">
    <name type="scientific">Brachybacterium equifaecis</name>
    <dbReference type="NCBI Taxonomy" id="2910770"/>
    <lineage>
        <taxon>Bacteria</taxon>
        <taxon>Bacillati</taxon>
        <taxon>Actinomycetota</taxon>
        <taxon>Actinomycetes</taxon>
        <taxon>Micrococcales</taxon>
        <taxon>Dermabacteraceae</taxon>
        <taxon>Brachybacterium</taxon>
    </lineage>
</organism>
<evidence type="ECO:0000313" key="3">
    <source>
        <dbReference type="Proteomes" id="UP001203761"/>
    </source>
</evidence>
<name>A0ABT0R1V1_9MICO</name>
<keyword evidence="1" id="KW-1133">Transmembrane helix</keyword>
<gene>
    <name evidence="2" type="ORF">Bequi_11085</name>
</gene>
<dbReference type="EMBL" id="JAKNCJ010000006">
    <property type="protein sequence ID" value="MCL6423914.1"/>
    <property type="molecule type" value="Genomic_DNA"/>
</dbReference>
<dbReference type="RefSeq" id="WP_249737995.1">
    <property type="nucleotide sequence ID" value="NZ_JAKNCJ010000006.1"/>
</dbReference>
<evidence type="ECO:0000313" key="2">
    <source>
        <dbReference type="EMBL" id="MCL6423914.1"/>
    </source>
</evidence>
<reference evidence="2" key="1">
    <citation type="submission" date="2022-02" db="EMBL/GenBank/DDBJ databases">
        <authorList>
            <person name="Lee M."/>
            <person name="Kim S.-J."/>
            <person name="Jung M.-Y."/>
        </authorList>
    </citation>
    <scope>NUCLEOTIDE SEQUENCE</scope>
    <source>
        <strain evidence="2">JHP9</strain>
    </source>
</reference>
<evidence type="ECO:0008006" key="4">
    <source>
        <dbReference type="Google" id="ProtNLM"/>
    </source>
</evidence>